<name>A0A1H9Q3C3_9BACI</name>
<dbReference type="AlphaFoldDB" id="A0A1H9Q3C3"/>
<gene>
    <name evidence="1" type="ORF">SAMN05518684_1027</name>
</gene>
<dbReference type="Proteomes" id="UP000198571">
    <property type="component" value="Unassembled WGS sequence"/>
</dbReference>
<reference evidence="2" key="1">
    <citation type="submission" date="2016-10" db="EMBL/GenBank/DDBJ databases">
        <authorList>
            <person name="Varghese N."/>
            <person name="Submissions S."/>
        </authorList>
    </citation>
    <scope>NUCLEOTIDE SEQUENCE [LARGE SCALE GENOMIC DNA]</scope>
    <source>
        <strain evidence="2">S9</strain>
    </source>
</reference>
<proteinExistence type="predicted"/>
<evidence type="ECO:0000313" key="1">
    <source>
        <dbReference type="EMBL" id="SER54373.1"/>
    </source>
</evidence>
<dbReference type="OrthoDB" id="8899520at2"/>
<sequence>MFDTTNFFALMVGSGEYVINRIRLTRDAQKELSCLFSTSLENDLLDNDLEVITFDGSYKPDQGQIQSISEYEMPNIFFEAIKSPASCEILELKEDNVDHKIKAIFTGLIREEEPIIAFQKFNNSQFINRKGVSLFHNQETFDLTSKFGINLLDKVDCFYRDRKLYFKTYWVARQILDLSSYYREATDSDVDDFISLPALALEDKESFKSYSDSFIRRKIAMIKDSEVLENYTPSMIKDTAAEYGVNISLNRSDDQEQINIPNDKKEIKSILKFLDEEIYKGPLSNSTYETNSKKRYVNN</sequence>
<dbReference type="EMBL" id="FOGT01000002">
    <property type="protein sequence ID" value="SER54373.1"/>
    <property type="molecule type" value="Genomic_DNA"/>
</dbReference>
<evidence type="ECO:0008006" key="3">
    <source>
        <dbReference type="Google" id="ProtNLM"/>
    </source>
</evidence>
<keyword evidence="2" id="KW-1185">Reference proteome</keyword>
<evidence type="ECO:0000313" key="2">
    <source>
        <dbReference type="Proteomes" id="UP000198571"/>
    </source>
</evidence>
<dbReference type="RefSeq" id="WP_093047357.1">
    <property type="nucleotide sequence ID" value="NZ_FOGT01000002.1"/>
</dbReference>
<organism evidence="1 2">
    <name type="scientific">Salipaludibacillus aurantiacus</name>
    <dbReference type="NCBI Taxonomy" id="1601833"/>
    <lineage>
        <taxon>Bacteria</taxon>
        <taxon>Bacillati</taxon>
        <taxon>Bacillota</taxon>
        <taxon>Bacilli</taxon>
        <taxon>Bacillales</taxon>
        <taxon>Bacillaceae</taxon>
    </lineage>
</organism>
<accession>A0A1H9Q3C3</accession>
<protein>
    <recommendedName>
        <fullName evidence="3">DUF4868 domain-containing protein</fullName>
    </recommendedName>
</protein>
<dbReference type="STRING" id="1601833.SAMN05518684_1027"/>
<dbReference type="InterPro" id="IPR032359">
    <property type="entry name" value="KwaB-like"/>
</dbReference>
<dbReference type="Pfam" id="PF16162">
    <property type="entry name" value="KwaB"/>
    <property type="match status" value="1"/>
</dbReference>